<name>A0ABT1HWS6_STRSD</name>
<evidence type="ECO:0000313" key="1">
    <source>
        <dbReference type="EMBL" id="MCP2259976.1"/>
    </source>
</evidence>
<dbReference type="EMBL" id="JAMTCP010000022">
    <property type="protein sequence ID" value="MCP2259976.1"/>
    <property type="molecule type" value="Genomic_DNA"/>
</dbReference>
<comment type="caution">
    <text evidence="1">The sequence shown here is derived from an EMBL/GenBank/DDBJ whole genome shotgun (WGS) entry which is preliminary data.</text>
</comment>
<dbReference type="Pfam" id="PF09438">
    <property type="entry name" value="DUF2017"/>
    <property type="match status" value="1"/>
</dbReference>
<accession>A0ABT1HWS6</accession>
<dbReference type="Proteomes" id="UP001205311">
    <property type="component" value="Unassembled WGS sequence"/>
</dbReference>
<reference evidence="1 2" key="1">
    <citation type="submission" date="2022-06" db="EMBL/GenBank/DDBJ databases">
        <title>Genomic Encyclopedia of Archaeal and Bacterial Type Strains, Phase II (KMG-II): from individual species to whole genera.</title>
        <authorList>
            <person name="Goeker M."/>
        </authorList>
    </citation>
    <scope>NUCLEOTIDE SEQUENCE [LARGE SCALE GENOMIC DNA]</scope>
    <source>
        <strain evidence="1 2">DSM 40477</strain>
    </source>
</reference>
<keyword evidence="2" id="KW-1185">Reference proteome</keyword>
<evidence type="ECO:0000313" key="2">
    <source>
        <dbReference type="Proteomes" id="UP001205311"/>
    </source>
</evidence>
<gene>
    <name evidence="1" type="ORF">LX15_003687</name>
</gene>
<dbReference type="InterPro" id="IPR018561">
    <property type="entry name" value="AosR"/>
</dbReference>
<dbReference type="RefSeq" id="WP_253670855.1">
    <property type="nucleotide sequence ID" value="NZ_JAMTCP010000022.1"/>
</dbReference>
<proteinExistence type="predicted"/>
<protein>
    <submittedName>
        <fullName evidence="1">Uncharacterized protein</fullName>
    </submittedName>
</protein>
<sequence length="143" mass="15637">MGQETGFVGTDDHVDVVAVPDGVAVRTRENVAVLLARIVEQFVSLLEHGEAPGPRRWFGLRPPVSAEEILRGMFPDAFKDLARAAEFRRAHGTAMRVDALAAAPGVERRAHGVPEPVGGRRLARRLRTGTVPLLWTPYKTPAR</sequence>
<organism evidence="1 2">
    <name type="scientific">Streptoalloteichus tenebrarius (strain ATCC 17920 / DSM 40477 / JCM 4838 / CBS 697.72 / NBRC 16177 / NCIMB 11028 / NRRL B-12390 / A12253. 1 / ISP 5477)</name>
    <name type="common">Streptomyces tenebrarius</name>
    <dbReference type="NCBI Taxonomy" id="1933"/>
    <lineage>
        <taxon>Bacteria</taxon>
        <taxon>Bacillati</taxon>
        <taxon>Actinomycetota</taxon>
        <taxon>Actinomycetes</taxon>
        <taxon>Pseudonocardiales</taxon>
        <taxon>Pseudonocardiaceae</taxon>
        <taxon>Streptoalloteichus</taxon>
    </lineage>
</organism>